<gene>
    <name evidence="2" type="ORF">HY57_07735</name>
</gene>
<dbReference type="PATRIC" id="fig|1217721.7.peg.1608"/>
<feature type="region of interest" description="Disordered" evidence="1">
    <location>
        <begin position="43"/>
        <end position="68"/>
    </location>
</feature>
<evidence type="ECO:0000313" key="2">
    <source>
        <dbReference type="EMBL" id="AIF47173.1"/>
    </source>
</evidence>
<name>A0A075K4R7_9GAMM</name>
<dbReference type="InterPro" id="IPR019291">
    <property type="entry name" value="Host_attachment_protein"/>
</dbReference>
<organism evidence="2 3">
    <name type="scientific">Dyella japonica A8</name>
    <dbReference type="NCBI Taxonomy" id="1217721"/>
    <lineage>
        <taxon>Bacteria</taxon>
        <taxon>Pseudomonadati</taxon>
        <taxon>Pseudomonadota</taxon>
        <taxon>Gammaproteobacteria</taxon>
        <taxon>Lysobacterales</taxon>
        <taxon>Rhodanobacteraceae</taxon>
        <taxon>Dyella</taxon>
    </lineage>
</organism>
<evidence type="ECO:0008006" key="4">
    <source>
        <dbReference type="Google" id="ProtNLM"/>
    </source>
</evidence>
<reference evidence="2 3" key="1">
    <citation type="submission" date="2014-07" db="EMBL/GenBank/DDBJ databases">
        <title>Complete Genome Sequence of Dyella japonica Strain A8 Isolated from Malaysian Tropical Soil.</title>
        <authorList>
            <person name="Hui R.K.H."/>
            <person name="Chen J.-W."/>
            <person name="Chan K.-G."/>
            <person name="Leung F.C.C."/>
        </authorList>
    </citation>
    <scope>NUCLEOTIDE SEQUENCE [LARGE SCALE GENOMIC DNA]</scope>
    <source>
        <strain evidence="2 3">A8</strain>
    </source>
</reference>
<dbReference type="Pfam" id="PF10116">
    <property type="entry name" value="Host_attach"/>
    <property type="match status" value="1"/>
</dbReference>
<sequence length="152" mass="16829">MKKTVWIVVANRGVARLFQASQPTGPLEEMDAFIHPEARLRDQDLVTDRPGRGFERSGPGSHAEEPDSSVAEVEAGHFALELSRFLLKGRQEGRFDALVLIAAPGFLGSLRDRLNGSMKDRILLEVAKNLVHLDAHAVRSYLPERLYSAVEA</sequence>
<evidence type="ECO:0000313" key="3">
    <source>
        <dbReference type="Proteomes" id="UP000027987"/>
    </source>
</evidence>
<keyword evidence="3" id="KW-1185">Reference proteome</keyword>
<proteinExistence type="predicted"/>
<dbReference type="AlphaFoldDB" id="A0A075K4R7"/>
<dbReference type="EMBL" id="CP008884">
    <property type="protein sequence ID" value="AIF47173.1"/>
    <property type="molecule type" value="Genomic_DNA"/>
</dbReference>
<protein>
    <recommendedName>
        <fullName evidence="4">Host attachment protein</fullName>
    </recommendedName>
</protein>
<dbReference type="KEGG" id="dja:HY57_07735"/>
<accession>A0A075K4R7</accession>
<dbReference type="Proteomes" id="UP000027987">
    <property type="component" value="Chromosome"/>
</dbReference>
<feature type="compositionally biased region" description="Basic and acidic residues" evidence="1">
    <location>
        <begin position="43"/>
        <end position="55"/>
    </location>
</feature>
<evidence type="ECO:0000256" key="1">
    <source>
        <dbReference type="SAM" id="MobiDB-lite"/>
    </source>
</evidence>
<dbReference type="HOGENOM" id="CLU_105864_2_0_6"/>